<dbReference type="EMBL" id="JACXBF010000464">
    <property type="protein sequence ID" value="MBD2802174.1"/>
    <property type="molecule type" value="Genomic_DNA"/>
</dbReference>
<sequence length="184" mass="19369">MKLNKLAMVLGLGVALTAGMANAETHQGKGKVEFTGSIINSVCSIKDNDLKVNLGEIASHTLRNGGSSHATNFNIELRDCEMGTLKGVTATFTGAEAQGSKKGLLAIQGQDASGAEGAGIMITNHDNKHIPLDQKSNVMRLYDGSNNLNFSAKLVGLQQDGENKDVAIKTGAFMATANFVLNYE</sequence>
<evidence type="ECO:0000256" key="1">
    <source>
        <dbReference type="SAM" id="SignalP"/>
    </source>
</evidence>
<evidence type="ECO:0000259" key="2">
    <source>
        <dbReference type="Pfam" id="PF00419"/>
    </source>
</evidence>
<feature type="domain" description="Fimbrial-type adhesion" evidence="2">
    <location>
        <begin position="33"/>
        <end position="183"/>
    </location>
</feature>
<dbReference type="AlphaFoldDB" id="A0AAW3YYV7"/>
<dbReference type="InterPro" id="IPR050263">
    <property type="entry name" value="Bact_Fimbrial_Adh_Pro"/>
</dbReference>
<name>A0AAW3YYV7_9GAMM</name>
<dbReference type="InterPro" id="IPR008966">
    <property type="entry name" value="Adhesion_dom_sf"/>
</dbReference>
<gene>
    <name evidence="3" type="ORF">ID854_17450</name>
</gene>
<comment type="caution">
    <text evidence="3">The sequence shown here is derived from an EMBL/GenBank/DDBJ whole genome shotgun (WGS) entry which is preliminary data.</text>
</comment>
<dbReference type="PANTHER" id="PTHR33420:SF26">
    <property type="entry name" value="FIMBRIAL SUBUNIT"/>
    <property type="match status" value="1"/>
</dbReference>
<dbReference type="InterPro" id="IPR036937">
    <property type="entry name" value="Adhesion_dom_fimbrial_sf"/>
</dbReference>
<reference evidence="3" key="2">
    <citation type="journal article" date="2024" name="Toxins">
        <title>Genome Sequence Analysis of Native Xenorhabdus Strains Isolated from Entomopathogenic Nematodes in Argentina.</title>
        <authorList>
            <person name="Palma L."/>
            <person name="Frizzo L."/>
            <person name="Kaiser S."/>
            <person name="Berry C."/>
            <person name="Caballero P."/>
            <person name="Bode H.B."/>
            <person name="Del Valle E.E."/>
        </authorList>
    </citation>
    <scope>NUCLEOTIDE SEQUENCE</scope>
    <source>
        <strain evidence="3">M</strain>
    </source>
</reference>
<dbReference type="Gene3D" id="2.60.40.1090">
    <property type="entry name" value="Fimbrial-type adhesion domain"/>
    <property type="match status" value="1"/>
</dbReference>
<reference evidence="3" key="1">
    <citation type="submission" date="2020-09" db="EMBL/GenBank/DDBJ databases">
        <authorList>
            <person name="Palma L."/>
            <person name="Caballero P."/>
            <person name="Berry C."/>
            <person name="Del Valle E."/>
        </authorList>
    </citation>
    <scope>NUCLEOTIDE SEQUENCE</scope>
    <source>
        <strain evidence="3">M</strain>
    </source>
</reference>
<protein>
    <submittedName>
        <fullName evidence="3">Type 1 fimbrial protein</fullName>
    </submittedName>
</protein>
<feature type="signal peptide" evidence="1">
    <location>
        <begin position="1"/>
        <end position="23"/>
    </location>
</feature>
<dbReference type="Pfam" id="PF00419">
    <property type="entry name" value="Fimbrial"/>
    <property type="match status" value="1"/>
</dbReference>
<feature type="chain" id="PRO_5043856703" evidence="1">
    <location>
        <begin position="24"/>
        <end position="184"/>
    </location>
</feature>
<dbReference type="PANTHER" id="PTHR33420">
    <property type="entry name" value="FIMBRIAL SUBUNIT ELFA-RELATED"/>
    <property type="match status" value="1"/>
</dbReference>
<dbReference type="RefSeq" id="WP_323860672.1">
    <property type="nucleotide sequence ID" value="NZ_JACXBC010000166.1"/>
</dbReference>
<dbReference type="GO" id="GO:0009289">
    <property type="term" value="C:pilus"/>
    <property type="evidence" value="ECO:0007669"/>
    <property type="project" value="InterPro"/>
</dbReference>
<dbReference type="Proteomes" id="UP001193920">
    <property type="component" value="Unassembled WGS sequence"/>
</dbReference>
<accession>A0AAW3YYV7</accession>
<dbReference type="InterPro" id="IPR000259">
    <property type="entry name" value="Adhesion_dom_fimbrial"/>
</dbReference>
<dbReference type="GO" id="GO:0043709">
    <property type="term" value="P:cell adhesion involved in single-species biofilm formation"/>
    <property type="evidence" value="ECO:0007669"/>
    <property type="project" value="TreeGrafter"/>
</dbReference>
<proteinExistence type="predicted"/>
<keyword evidence="1" id="KW-0732">Signal</keyword>
<evidence type="ECO:0000313" key="3">
    <source>
        <dbReference type="EMBL" id="MBD2802174.1"/>
    </source>
</evidence>
<organism evidence="3">
    <name type="scientific">Xenorhabdus szentirmaii</name>
    <dbReference type="NCBI Taxonomy" id="290112"/>
    <lineage>
        <taxon>Bacteria</taxon>
        <taxon>Pseudomonadati</taxon>
        <taxon>Pseudomonadota</taxon>
        <taxon>Gammaproteobacteria</taxon>
        <taxon>Enterobacterales</taxon>
        <taxon>Morganellaceae</taxon>
        <taxon>Xenorhabdus</taxon>
    </lineage>
</organism>
<dbReference type="SUPFAM" id="SSF49401">
    <property type="entry name" value="Bacterial adhesins"/>
    <property type="match status" value="1"/>
</dbReference>